<feature type="binding site" description="axial binding residue" evidence="5">
    <location>
        <position position="451"/>
    </location>
    <ligand>
        <name>heme</name>
        <dbReference type="ChEBI" id="CHEBI:30413"/>
    </ligand>
    <ligandPart>
        <name>Fe</name>
        <dbReference type="ChEBI" id="CHEBI:18248"/>
    </ligandPart>
</feature>
<evidence type="ECO:0000256" key="2">
    <source>
        <dbReference type="ARBA" id="ARBA00022723"/>
    </source>
</evidence>
<evidence type="ECO:0000256" key="1">
    <source>
        <dbReference type="ARBA" id="ARBA00010617"/>
    </source>
</evidence>
<evidence type="ECO:0000256" key="3">
    <source>
        <dbReference type="ARBA" id="ARBA00023002"/>
    </source>
</evidence>
<evidence type="ECO:0000313" key="7">
    <source>
        <dbReference type="EMBL" id="KAG1571876.1"/>
    </source>
</evidence>
<reference evidence="7 8" key="1">
    <citation type="journal article" date="2020" name="Microb. Genom.">
        <title>Genetic diversity of clinical and environmental Mucorales isolates obtained from an investigation of mucormycosis cases among solid organ transplant recipients.</title>
        <authorList>
            <person name="Nguyen M.H."/>
            <person name="Kaul D."/>
            <person name="Muto C."/>
            <person name="Cheng S.J."/>
            <person name="Richter R.A."/>
            <person name="Bruno V.M."/>
            <person name="Liu G."/>
            <person name="Beyhan S."/>
            <person name="Sundermann A.J."/>
            <person name="Mounaud S."/>
            <person name="Pasculle A.W."/>
            <person name="Nierman W.C."/>
            <person name="Driscoll E."/>
            <person name="Cumbie R."/>
            <person name="Clancy C.J."/>
            <person name="Dupont C.L."/>
        </authorList>
    </citation>
    <scope>NUCLEOTIDE SEQUENCE [LARGE SCALE GENOMIC DNA]</scope>
    <source>
        <strain evidence="7 8">GL24</strain>
    </source>
</reference>
<dbReference type="EMBL" id="JAANIU010000496">
    <property type="protein sequence ID" value="KAG1571876.1"/>
    <property type="molecule type" value="Genomic_DNA"/>
</dbReference>
<evidence type="ECO:0000256" key="5">
    <source>
        <dbReference type="PIRSR" id="PIRSR602401-1"/>
    </source>
</evidence>
<dbReference type="InterPro" id="IPR036396">
    <property type="entry name" value="Cyt_P450_sf"/>
</dbReference>
<accession>A0A9P6Z764</accession>
<protein>
    <recommendedName>
        <fullName evidence="9">Cytochrome P450</fullName>
    </recommendedName>
</protein>
<gene>
    <name evidence="7" type="ORF">G6F50_004227</name>
</gene>
<comment type="similarity">
    <text evidence="1 6">Belongs to the cytochrome P450 family.</text>
</comment>
<proteinExistence type="inferred from homology"/>
<dbReference type="GO" id="GO:0006629">
    <property type="term" value="P:lipid metabolic process"/>
    <property type="evidence" value="ECO:0007669"/>
    <property type="project" value="UniProtKB-ARBA"/>
</dbReference>
<dbReference type="GO" id="GO:0020037">
    <property type="term" value="F:heme binding"/>
    <property type="evidence" value="ECO:0007669"/>
    <property type="project" value="InterPro"/>
</dbReference>
<dbReference type="Gene3D" id="1.10.630.10">
    <property type="entry name" value="Cytochrome P450"/>
    <property type="match status" value="1"/>
</dbReference>
<dbReference type="SUPFAM" id="SSF48264">
    <property type="entry name" value="Cytochrome P450"/>
    <property type="match status" value="1"/>
</dbReference>
<dbReference type="Proteomes" id="UP000740926">
    <property type="component" value="Unassembled WGS sequence"/>
</dbReference>
<organism evidence="7 8">
    <name type="scientific">Rhizopus delemar</name>
    <dbReference type="NCBI Taxonomy" id="936053"/>
    <lineage>
        <taxon>Eukaryota</taxon>
        <taxon>Fungi</taxon>
        <taxon>Fungi incertae sedis</taxon>
        <taxon>Mucoromycota</taxon>
        <taxon>Mucoromycotina</taxon>
        <taxon>Mucoromycetes</taxon>
        <taxon>Mucorales</taxon>
        <taxon>Mucorineae</taxon>
        <taxon>Rhizopodaceae</taxon>
        <taxon>Rhizopus</taxon>
    </lineage>
</organism>
<keyword evidence="4 5" id="KW-0408">Iron</keyword>
<keyword evidence="8" id="KW-1185">Reference proteome</keyword>
<dbReference type="PRINTS" id="PR00385">
    <property type="entry name" value="P450"/>
</dbReference>
<comment type="caution">
    <text evidence="7">The sequence shown here is derived from an EMBL/GenBank/DDBJ whole genome shotgun (WGS) entry which is preliminary data.</text>
</comment>
<dbReference type="GO" id="GO:0004497">
    <property type="term" value="F:monooxygenase activity"/>
    <property type="evidence" value="ECO:0007669"/>
    <property type="project" value="UniProtKB-KW"/>
</dbReference>
<dbReference type="GO" id="GO:0016705">
    <property type="term" value="F:oxidoreductase activity, acting on paired donors, with incorporation or reduction of molecular oxygen"/>
    <property type="evidence" value="ECO:0007669"/>
    <property type="project" value="InterPro"/>
</dbReference>
<dbReference type="GO" id="GO:0005506">
    <property type="term" value="F:iron ion binding"/>
    <property type="evidence" value="ECO:0007669"/>
    <property type="project" value="InterPro"/>
</dbReference>
<dbReference type="CDD" id="cd11064">
    <property type="entry name" value="CYP86A"/>
    <property type="match status" value="1"/>
</dbReference>
<keyword evidence="2 5" id="KW-0479">Metal-binding</keyword>
<keyword evidence="6" id="KW-0503">Monooxygenase</keyword>
<evidence type="ECO:0008006" key="9">
    <source>
        <dbReference type="Google" id="ProtNLM"/>
    </source>
</evidence>
<name>A0A9P6Z764_9FUNG</name>
<dbReference type="InterPro" id="IPR002401">
    <property type="entry name" value="Cyt_P450_E_grp-I"/>
</dbReference>
<comment type="cofactor">
    <cofactor evidence="5">
        <name>heme</name>
        <dbReference type="ChEBI" id="CHEBI:30413"/>
    </cofactor>
</comment>
<keyword evidence="3 6" id="KW-0560">Oxidoreductase</keyword>
<keyword evidence="5 6" id="KW-0349">Heme</keyword>
<dbReference type="InterPro" id="IPR017972">
    <property type="entry name" value="Cyt_P450_CS"/>
</dbReference>
<evidence type="ECO:0000256" key="4">
    <source>
        <dbReference type="ARBA" id="ARBA00023004"/>
    </source>
</evidence>
<dbReference type="AlphaFoldDB" id="A0A9P6Z764"/>
<sequence length="504" mass="57973">MPRYIGTGITAALTLLTCIYHDRAIFDSKRPDIKTQPGWPLVGNLPVLLQYLMHIHEFLLEGFTRLDSLTLTMSALGIPRHVGTIDPRNVEYILKTKFENYIKGPEFHGSMNDLFGGGIFNANGEEWKYQRKTASIIFNVRNFRDQFTDVFVKELEIMKEKIWDVSADNCQVIDFHEVMYKFTLDSFILLGFGVDLNSLSTQGKVPFAVAFDEAQKNTFLRFVNPFWSVTERIAGLLMPWKTSMNEHLAVVDGFARKVTEKRRAQLAAGEIHTDLLSRFMDARNNKGDPLSNDELRDIVLNFVIAGRDTTAQALSWSFYMLMCHPRVEKKLLEEIDQNIAVDEDLHNSASLYEKIKGMNYAHAIFYEVLRLYPSVPLNQKYALADDIWPDGTHIKKGDYVLWCPYAQGRAEKVWGHDAKQFRPERWLTSEGELRRESQGQWPAFHAGPRVCLGQHLATLEALIAIVFLVKRYKFTLVPNQDITYQVSLTLPMRYGMKVMVEKRV</sequence>
<evidence type="ECO:0000313" key="8">
    <source>
        <dbReference type="Proteomes" id="UP000740926"/>
    </source>
</evidence>
<evidence type="ECO:0000256" key="6">
    <source>
        <dbReference type="RuleBase" id="RU000461"/>
    </source>
</evidence>
<dbReference type="PRINTS" id="PR00463">
    <property type="entry name" value="EP450I"/>
</dbReference>
<dbReference type="InterPro" id="IPR001128">
    <property type="entry name" value="Cyt_P450"/>
</dbReference>
<dbReference type="Pfam" id="PF00067">
    <property type="entry name" value="p450"/>
    <property type="match status" value="1"/>
</dbReference>
<dbReference type="PROSITE" id="PS00086">
    <property type="entry name" value="CYTOCHROME_P450"/>
    <property type="match status" value="1"/>
</dbReference>
<dbReference type="PANTHER" id="PTHR24296">
    <property type="entry name" value="CYTOCHROME P450"/>
    <property type="match status" value="1"/>
</dbReference>